<keyword evidence="6 11" id="KW-0067">ATP-binding</keyword>
<keyword evidence="8 9" id="KW-0472">Membrane</keyword>
<dbReference type="InterPro" id="IPR051120">
    <property type="entry name" value="ABC_AA/LPS_Transport"/>
</dbReference>
<dbReference type="InterPro" id="IPR001851">
    <property type="entry name" value="ABC_transp_permease"/>
</dbReference>
<evidence type="ECO:0000256" key="7">
    <source>
        <dbReference type="ARBA" id="ARBA00022989"/>
    </source>
</evidence>
<feature type="transmembrane region" description="Helical" evidence="9">
    <location>
        <begin position="175"/>
        <end position="194"/>
    </location>
</feature>
<dbReference type="InterPro" id="IPR043428">
    <property type="entry name" value="LivM-like"/>
</dbReference>
<gene>
    <name evidence="11" type="ORF">ACFFJG_11815</name>
</gene>
<evidence type="ECO:0000256" key="5">
    <source>
        <dbReference type="ARBA" id="ARBA00022741"/>
    </source>
</evidence>
<protein>
    <submittedName>
        <fullName evidence="11">ATP-binding cassette domain-containing protein</fullName>
    </submittedName>
</protein>
<evidence type="ECO:0000313" key="12">
    <source>
        <dbReference type="Proteomes" id="UP001589698"/>
    </source>
</evidence>
<keyword evidence="12" id="KW-1185">Reference proteome</keyword>
<evidence type="ECO:0000256" key="6">
    <source>
        <dbReference type="ARBA" id="ARBA00022840"/>
    </source>
</evidence>
<evidence type="ECO:0000313" key="11">
    <source>
        <dbReference type="EMBL" id="MFC0223168.1"/>
    </source>
</evidence>
<dbReference type="Gene3D" id="3.40.50.300">
    <property type="entry name" value="P-loop containing nucleotide triphosphate hydrolases"/>
    <property type="match status" value="1"/>
</dbReference>
<sequence>MTTTATNERRSAPRRLIRREMRRDLWAGTALVLLATLVPTFMGNVFWQQAMLLAAVYVIAAVGLDVLRSQAEQMSFGQGAVLGVAAYVAALANGVWEEPLALAAVYGLLAGMVTGMLMALPSLRVQGYYLGFVTLAGALALPDLILKFKDQTQALTGVNVFPVGPTEPLFGSLNWLTIVVTAVAVVSLFAGAVLRSSSLGRAMLLAGESPEAAVTVGLRPGQLRLQAFALSSFAASVAGVLYVGVIQYVGSGSFTLALSVMLYFVVIVGGPGKVLGPILGVGLLYVVPDHLLSGLVDYRLLIYGAIVLAVMFVVPEGIAGGLDRLVRRYLTKGSDRDRSLISLRPILDAAPSAEAAAHDGGDAPLLVVDEVRRSFGSVKALDGASMTVRRGTVHAIVGPNGSGKTTLLNAVSGLITVDSGKVEFEGRDVTRLAASSRARLGLARTFQQPRVLNSLSVWENIDCGRVSDRQIPWFEEALASYAEEWDALNSGVLPHGQRRFLEVLRALHSGPSIVALDEPAAGLSHAERLEFGQLLRDVASKTSVTVLIVEHDLELVWNIADQITVVDGGRVIASGSPAELRNSKTIAHLFVGVEHVAG</sequence>
<evidence type="ECO:0000256" key="8">
    <source>
        <dbReference type="ARBA" id="ARBA00023136"/>
    </source>
</evidence>
<reference evidence="11 12" key="1">
    <citation type="submission" date="2024-09" db="EMBL/GenBank/DDBJ databases">
        <authorList>
            <person name="Sun Q."/>
            <person name="Mori K."/>
        </authorList>
    </citation>
    <scope>NUCLEOTIDE SEQUENCE [LARGE SCALE GENOMIC DNA]</scope>
    <source>
        <strain evidence="11 12">CCM 8654</strain>
    </source>
</reference>
<feature type="transmembrane region" description="Helical" evidence="9">
    <location>
        <begin position="25"/>
        <end position="43"/>
    </location>
</feature>
<comment type="caution">
    <text evidence="11">The sequence shown here is derived from an EMBL/GenBank/DDBJ whole genome shotgun (WGS) entry which is preliminary data.</text>
</comment>
<name>A0ABV6E2J9_9ACTN</name>
<feature type="domain" description="ABC transporter" evidence="10">
    <location>
        <begin position="366"/>
        <end position="593"/>
    </location>
</feature>
<feature type="transmembrane region" description="Helical" evidence="9">
    <location>
        <begin position="261"/>
        <end position="288"/>
    </location>
</feature>
<keyword evidence="4 9" id="KW-0812">Transmembrane</keyword>
<feature type="transmembrane region" description="Helical" evidence="9">
    <location>
        <begin position="227"/>
        <end position="249"/>
    </location>
</feature>
<dbReference type="InterPro" id="IPR003593">
    <property type="entry name" value="AAA+_ATPase"/>
</dbReference>
<dbReference type="Pfam" id="PF02653">
    <property type="entry name" value="BPD_transp_2"/>
    <property type="match status" value="1"/>
</dbReference>
<feature type="transmembrane region" description="Helical" evidence="9">
    <location>
        <begin position="49"/>
        <end position="67"/>
    </location>
</feature>
<evidence type="ECO:0000256" key="4">
    <source>
        <dbReference type="ARBA" id="ARBA00022692"/>
    </source>
</evidence>
<evidence type="ECO:0000256" key="9">
    <source>
        <dbReference type="SAM" id="Phobius"/>
    </source>
</evidence>
<dbReference type="EMBL" id="JBHLXH010000001">
    <property type="protein sequence ID" value="MFC0223168.1"/>
    <property type="molecule type" value="Genomic_DNA"/>
</dbReference>
<keyword evidence="7 9" id="KW-1133">Transmembrane helix</keyword>
<dbReference type="CDD" id="cd06581">
    <property type="entry name" value="TM_PBP1_LivM_like"/>
    <property type="match status" value="1"/>
</dbReference>
<dbReference type="SUPFAM" id="SSF52540">
    <property type="entry name" value="P-loop containing nucleoside triphosphate hydrolases"/>
    <property type="match status" value="1"/>
</dbReference>
<dbReference type="Proteomes" id="UP001589698">
    <property type="component" value="Unassembled WGS sequence"/>
</dbReference>
<dbReference type="InterPro" id="IPR027417">
    <property type="entry name" value="P-loop_NTPase"/>
</dbReference>
<accession>A0ABV6E2J9</accession>
<dbReference type="PANTHER" id="PTHR45772">
    <property type="entry name" value="CONSERVED COMPONENT OF ABC TRANSPORTER FOR NATURAL AMINO ACIDS-RELATED"/>
    <property type="match status" value="1"/>
</dbReference>
<evidence type="ECO:0000259" key="10">
    <source>
        <dbReference type="PROSITE" id="PS50893"/>
    </source>
</evidence>
<feature type="transmembrane region" description="Helical" evidence="9">
    <location>
        <begin position="79"/>
        <end position="96"/>
    </location>
</feature>
<dbReference type="SMART" id="SM00382">
    <property type="entry name" value="AAA"/>
    <property type="match status" value="1"/>
</dbReference>
<evidence type="ECO:0000256" key="3">
    <source>
        <dbReference type="ARBA" id="ARBA00022475"/>
    </source>
</evidence>
<keyword evidence="3" id="KW-1003">Cell membrane</keyword>
<evidence type="ECO:0000256" key="1">
    <source>
        <dbReference type="ARBA" id="ARBA00004651"/>
    </source>
</evidence>
<dbReference type="RefSeq" id="WP_378518924.1">
    <property type="nucleotide sequence ID" value="NZ_CBCSDI010000008.1"/>
</dbReference>
<feature type="transmembrane region" description="Helical" evidence="9">
    <location>
        <begin position="300"/>
        <end position="322"/>
    </location>
</feature>
<keyword evidence="2" id="KW-0813">Transport</keyword>
<dbReference type="Pfam" id="PF00005">
    <property type="entry name" value="ABC_tran"/>
    <property type="match status" value="1"/>
</dbReference>
<keyword evidence="5" id="KW-0547">Nucleotide-binding</keyword>
<comment type="subcellular location">
    <subcellularLocation>
        <location evidence="1">Cell membrane</location>
        <topology evidence="1">Multi-pass membrane protein</topology>
    </subcellularLocation>
</comment>
<dbReference type="InterPro" id="IPR003439">
    <property type="entry name" value="ABC_transporter-like_ATP-bd"/>
</dbReference>
<feature type="transmembrane region" description="Helical" evidence="9">
    <location>
        <begin position="102"/>
        <end position="120"/>
    </location>
</feature>
<organism evidence="11 12">
    <name type="scientific">Nocardioides zeicaulis</name>
    <dbReference type="NCBI Taxonomy" id="1776857"/>
    <lineage>
        <taxon>Bacteria</taxon>
        <taxon>Bacillati</taxon>
        <taxon>Actinomycetota</taxon>
        <taxon>Actinomycetes</taxon>
        <taxon>Propionibacteriales</taxon>
        <taxon>Nocardioidaceae</taxon>
        <taxon>Nocardioides</taxon>
    </lineage>
</organism>
<proteinExistence type="predicted"/>
<feature type="transmembrane region" description="Helical" evidence="9">
    <location>
        <begin position="127"/>
        <end position="146"/>
    </location>
</feature>
<dbReference type="GO" id="GO:0005524">
    <property type="term" value="F:ATP binding"/>
    <property type="evidence" value="ECO:0007669"/>
    <property type="project" value="UniProtKB-KW"/>
</dbReference>
<evidence type="ECO:0000256" key="2">
    <source>
        <dbReference type="ARBA" id="ARBA00022448"/>
    </source>
</evidence>
<dbReference type="PROSITE" id="PS50893">
    <property type="entry name" value="ABC_TRANSPORTER_2"/>
    <property type="match status" value="1"/>
</dbReference>